<evidence type="ECO:0000313" key="3">
    <source>
        <dbReference type="Proteomes" id="UP000000763"/>
    </source>
</evidence>
<accession>Q6K7E7</accession>
<feature type="region of interest" description="Disordered" evidence="1">
    <location>
        <begin position="1"/>
        <end position="31"/>
    </location>
</feature>
<feature type="compositionally biased region" description="Basic and acidic residues" evidence="1">
    <location>
        <begin position="18"/>
        <end position="31"/>
    </location>
</feature>
<dbReference type="Proteomes" id="UP000000763">
    <property type="component" value="Chromosome 2"/>
</dbReference>
<name>Q6K7E7_ORYSJ</name>
<gene>
    <name evidence="2" type="primary">OJ1311_D08.8</name>
</gene>
<reference evidence="3" key="1">
    <citation type="journal article" date="2005" name="Nature">
        <title>The map-based sequence of the rice genome.</title>
        <authorList>
            <consortium name="International rice genome sequencing project (IRGSP)"/>
            <person name="Matsumoto T."/>
            <person name="Wu J."/>
            <person name="Kanamori H."/>
            <person name="Katayose Y."/>
            <person name="Fujisawa M."/>
            <person name="Namiki N."/>
            <person name="Mizuno H."/>
            <person name="Yamamoto K."/>
            <person name="Antonio B.A."/>
            <person name="Baba T."/>
            <person name="Sakata K."/>
            <person name="Nagamura Y."/>
            <person name="Aoki H."/>
            <person name="Arikawa K."/>
            <person name="Arita K."/>
            <person name="Bito T."/>
            <person name="Chiden Y."/>
            <person name="Fujitsuka N."/>
            <person name="Fukunaka R."/>
            <person name="Hamada M."/>
            <person name="Harada C."/>
            <person name="Hayashi A."/>
            <person name="Hijishita S."/>
            <person name="Honda M."/>
            <person name="Hosokawa S."/>
            <person name="Ichikawa Y."/>
            <person name="Idonuma A."/>
            <person name="Iijima M."/>
            <person name="Ikeda M."/>
            <person name="Ikeno M."/>
            <person name="Ito K."/>
            <person name="Ito S."/>
            <person name="Ito T."/>
            <person name="Ito Y."/>
            <person name="Ito Y."/>
            <person name="Iwabuchi A."/>
            <person name="Kamiya K."/>
            <person name="Karasawa W."/>
            <person name="Kurita K."/>
            <person name="Katagiri S."/>
            <person name="Kikuta A."/>
            <person name="Kobayashi H."/>
            <person name="Kobayashi N."/>
            <person name="Machita K."/>
            <person name="Maehara T."/>
            <person name="Masukawa M."/>
            <person name="Mizubayashi T."/>
            <person name="Mukai Y."/>
            <person name="Nagasaki H."/>
            <person name="Nagata Y."/>
            <person name="Naito S."/>
            <person name="Nakashima M."/>
            <person name="Nakama Y."/>
            <person name="Nakamichi Y."/>
            <person name="Nakamura M."/>
            <person name="Meguro A."/>
            <person name="Negishi M."/>
            <person name="Ohta I."/>
            <person name="Ohta T."/>
            <person name="Okamoto M."/>
            <person name="Ono N."/>
            <person name="Saji S."/>
            <person name="Sakaguchi M."/>
            <person name="Sakai K."/>
            <person name="Shibata M."/>
            <person name="Shimokawa T."/>
            <person name="Song J."/>
            <person name="Takazaki Y."/>
            <person name="Terasawa K."/>
            <person name="Tsugane M."/>
            <person name="Tsuji K."/>
            <person name="Ueda S."/>
            <person name="Waki K."/>
            <person name="Yamagata H."/>
            <person name="Yamamoto M."/>
            <person name="Yamamoto S."/>
            <person name="Yamane H."/>
            <person name="Yoshiki S."/>
            <person name="Yoshihara R."/>
            <person name="Yukawa K."/>
            <person name="Zhong H."/>
            <person name="Yano M."/>
            <person name="Yuan Q."/>
            <person name="Ouyang S."/>
            <person name="Liu J."/>
            <person name="Jones K.M."/>
            <person name="Gansberger K."/>
            <person name="Moffat K."/>
            <person name="Hill J."/>
            <person name="Bera J."/>
            <person name="Fadrosh D."/>
            <person name="Jin S."/>
            <person name="Johri S."/>
            <person name="Kim M."/>
            <person name="Overton L."/>
            <person name="Reardon M."/>
            <person name="Tsitrin T."/>
            <person name="Vuong H."/>
            <person name="Weaver B."/>
            <person name="Ciecko A."/>
            <person name="Tallon L."/>
            <person name="Jackson J."/>
            <person name="Pai G."/>
            <person name="Aken S.V."/>
            <person name="Utterback T."/>
            <person name="Reidmuller S."/>
            <person name="Feldblyum T."/>
            <person name="Hsiao J."/>
            <person name="Zismann V."/>
            <person name="Iobst S."/>
            <person name="de Vazeille A.R."/>
            <person name="Buell C.R."/>
            <person name="Ying K."/>
            <person name="Li Y."/>
            <person name="Lu T."/>
            <person name="Huang Y."/>
            <person name="Zhao Q."/>
            <person name="Feng Q."/>
            <person name="Zhang L."/>
            <person name="Zhu J."/>
            <person name="Weng Q."/>
            <person name="Mu J."/>
            <person name="Lu Y."/>
            <person name="Fan D."/>
            <person name="Liu Y."/>
            <person name="Guan J."/>
            <person name="Zhang Y."/>
            <person name="Yu S."/>
            <person name="Liu X."/>
            <person name="Zhang Y."/>
            <person name="Hong G."/>
            <person name="Han B."/>
            <person name="Choisne N."/>
            <person name="Demange N."/>
            <person name="Orjeda G."/>
            <person name="Samain S."/>
            <person name="Cattolico L."/>
            <person name="Pelletier E."/>
            <person name="Couloux A."/>
            <person name="Segurens B."/>
            <person name="Wincker P."/>
            <person name="D'Hont A."/>
            <person name="Scarpelli C."/>
            <person name="Weissenbach J."/>
            <person name="Salanoubat M."/>
            <person name="Quetier F."/>
            <person name="Yu Y."/>
            <person name="Kim H.R."/>
            <person name="Rambo T."/>
            <person name="Currie J."/>
            <person name="Collura K."/>
            <person name="Luo M."/>
            <person name="Yang T."/>
            <person name="Ammiraju J.S.S."/>
            <person name="Engler F."/>
            <person name="Soderlund C."/>
            <person name="Wing R.A."/>
            <person name="Palmer L.E."/>
            <person name="de la Bastide M."/>
            <person name="Spiegel L."/>
            <person name="Nascimento L."/>
            <person name="Zutavern T."/>
            <person name="O'Shaughnessy A."/>
            <person name="Dike S."/>
            <person name="Dedhia N."/>
            <person name="Preston R."/>
            <person name="Balija V."/>
            <person name="McCombie W.R."/>
            <person name="Chow T."/>
            <person name="Chen H."/>
            <person name="Chung M."/>
            <person name="Chen C."/>
            <person name="Shaw J."/>
            <person name="Wu H."/>
            <person name="Hsiao K."/>
            <person name="Chao Y."/>
            <person name="Chu M."/>
            <person name="Cheng C."/>
            <person name="Hour A."/>
            <person name="Lee P."/>
            <person name="Lin S."/>
            <person name="Lin Y."/>
            <person name="Liou J."/>
            <person name="Liu S."/>
            <person name="Hsing Y."/>
            <person name="Raghuvanshi S."/>
            <person name="Mohanty A."/>
            <person name="Bharti A.K."/>
            <person name="Gaur A."/>
            <person name="Gupta V."/>
            <person name="Kumar D."/>
            <person name="Ravi V."/>
            <person name="Vij S."/>
            <person name="Kapur A."/>
            <person name="Khurana P."/>
            <person name="Khurana P."/>
            <person name="Khurana J.P."/>
            <person name="Tyagi A.K."/>
            <person name="Gaikwad K."/>
            <person name="Singh A."/>
            <person name="Dalal V."/>
            <person name="Srivastava S."/>
            <person name="Dixit A."/>
            <person name="Pal A.K."/>
            <person name="Ghazi I.A."/>
            <person name="Yadav M."/>
            <person name="Pandit A."/>
            <person name="Bhargava A."/>
            <person name="Sureshbabu K."/>
            <person name="Batra K."/>
            <person name="Sharma T.R."/>
            <person name="Mohapatra T."/>
            <person name="Singh N.K."/>
            <person name="Messing J."/>
            <person name="Nelson A.B."/>
            <person name="Fuks G."/>
            <person name="Kavchok S."/>
            <person name="Keizer G."/>
            <person name="Linton E."/>
            <person name="Llaca V."/>
            <person name="Song R."/>
            <person name="Tanyolac B."/>
            <person name="Young S."/>
            <person name="Ho-Il K."/>
            <person name="Hahn J.H."/>
            <person name="Sangsakoo G."/>
            <person name="Vanavichit A."/>
            <person name="de Mattos Luiz.A.T."/>
            <person name="Zimmer P.D."/>
            <person name="Malone G."/>
            <person name="Dellagostin O."/>
            <person name="de Oliveira A.C."/>
            <person name="Bevan M."/>
            <person name="Bancroft I."/>
            <person name="Minx P."/>
            <person name="Cordum H."/>
            <person name="Wilson R."/>
            <person name="Cheng Z."/>
            <person name="Jin W."/>
            <person name="Jiang J."/>
            <person name="Leong S.A."/>
            <person name="Iwama H."/>
            <person name="Gojobori T."/>
            <person name="Itoh T."/>
            <person name="Niimura Y."/>
            <person name="Fujii Y."/>
            <person name="Habara T."/>
            <person name="Sakai H."/>
            <person name="Sato Y."/>
            <person name="Wilson G."/>
            <person name="Kumar K."/>
            <person name="McCouch S."/>
            <person name="Juretic N."/>
            <person name="Hoen D."/>
            <person name="Wright S."/>
            <person name="Bruskiewich R."/>
            <person name="Bureau T."/>
            <person name="Miyao A."/>
            <person name="Hirochika H."/>
            <person name="Nishikawa T."/>
            <person name="Kadowaki K."/>
            <person name="Sugiura M."/>
            <person name="Burr B."/>
            <person name="Sasaki T."/>
        </authorList>
    </citation>
    <scope>NUCLEOTIDE SEQUENCE [LARGE SCALE GENOMIC DNA]</scope>
    <source>
        <strain evidence="3">cv. Nipponbare</strain>
    </source>
</reference>
<evidence type="ECO:0000313" key="2">
    <source>
        <dbReference type="EMBL" id="BAD19535.1"/>
    </source>
</evidence>
<proteinExistence type="predicted"/>
<reference evidence="3" key="2">
    <citation type="journal article" date="2008" name="Nucleic Acids Res.">
        <title>The rice annotation project database (RAP-DB): 2008 update.</title>
        <authorList>
            <consortium name="The rice annotation project (RAP)"/>
        </authorList>
    </citation>
    <scope>GENOME REANNOTATION</scope>
    <source>
        <strain evidence="3">cv. Nipponbare</strain>
    </source>
</reference>
<dbReference type="AlphaFoldDB" id="Q6K7E7"/>
<dbReference type="EMBL" id="AP004849">
    <property type="protein sequence ID" value="BAD19535.1"/>
    <property type="molecule type" value="Genomic_DNA"/>
</dbReference>
<protein>
    <submittedName>
        <fullName evidence="2">Uncharacterized protein</fullName>
    </submittedName>
</protein>
<organism evidence="2 3">
    <name type="scientific">Oryza sativa subsp. japonica</name>
    <name type="common">Rice</name>
    <dbReference type="NCBI Taxonomy" id="39947"/>
    <lineage>
        <taxon>Eukaryota</taxon>
        <taxon>Viridiplantae</taxon>
        <taxon>Streptophyta</taxon>
        <taxon>Embryophyta</taxon>
        <taxon>Tracheophyta</taxon>
        <taxon>Spermatophyta</taxon>
        <taxon>Magnoliopsida</taxon>
        <taxon>Liliopsida</taxon>
        <taxon>Poales</taxon>
        <taxon>Poaceae</taxon>
        <taxon>BOP clade</taxon>
        <taxon>Oryzoideae</taxon>
        <taxon>Oryzeae</taxon>
        <taxon>Oryzinae</taxon>
        <taxon>Oryza</taxon>
        <taxon>Oryza sativa</taxon>
    </lineage>
</organism>
<evidence type="ECO:0000256" key="1">
    <source>
        <dbReference type="SAM" id="MobiDB-lite"/>
    </source>
</evidence>
<sequence>MRKRNHVGIKSRPTTMTWDHKSTTRKDCTDIDHDPSVMQGYFDLDQRHLE</sequence>